<organism evidence="3 4">
    <name type="scientific">Kolteria novifilia</name>
    <dbReference type="NCBI Taxonomy" id="2527975"/>
    <lineage>
        <taxon>Bacteria</taxon>
        <taxon>Pseudomonadati</taxon>
        <taxon>Planctomycetota</taxon>
        <taxon>Planctomycetia</taxon>
        <taxon>Kolteriales</taxon>
        <taxon>Kolteriaceae</taxon>
        <taxon>Kolteria</taxon>
    </lineage>
</organism>
<keyword evidence="1" id="KW-0472">Membrane</keyword>
<name>A0A518AZ91_9BACT</name>
<dbReference type="OrthoDB" id="252901at2"/>
<proteinExistence type="predicted"/>
<dbReference type="EMBL" id="CP036279">
    <property type="protein sequence ID" value="QDU60029.1"/>
    <property type="molecule type" value="Genomic_DNA"/>
</dbReference>
<dbReference type="InterPro" id="IPR029062">
    <property type="entry name" value="Class_I_gatase-like"/>
</dbReference>
<dbReference type="AlphaFoldDB" id="A0A518AZ91"/>
<dbReference type="SUPFAM" id="SSF52317">
    <property type="entry name" value="Class I glutamine amidotransferase-like"/>
    <property type="match status" value="1"/>
</dbReference>
<dbReference type="CDD" id="cd00198">
    <property type="entry name" value="vWFA"/>
    <property type="match status" value="1"/>
</dbReference>
<dbReference type="PANTHER" id="PTHR37947">
    <property type="entry name" value="BLL2462 PROTEIN"/>
    <property type="match status" value="1"/>
</dbReference>
<dbReference type="InterPro" id="IPR010768">
    <property type="entry name" value="GATase1-like"/>
</dbReference>
<dbReference type="Gene3D" id="3.40.50.410">
    <property type="entry name" value="von Willebrand factor, type A domain"/>
    <property type="match status" value="1"/>
</dbReference>
<feature type="domain" description="VWFA" evidence="2">
    <location>
        <begin position="97"/>
        <end position="244"/>
    </location>
</feature>
<dbReference type="KEGG" id="knv:Pan216_08660"/>
<dbReference type="SUPFAM" id="SSF53300">
    <property type="entry name" value="vWA-like"/>
    <property type="match status" value="1"/>
</dbReference>
<evidence type="ECO:0000256" key="1">
    <source>
        <dbReference type="SAM" id="Phobius"/>
    </source>
</evidence>
<reference evidence="3 4" key="1">
    <citation type="submission" date="2019-02" db="EMBL/GenBank/DDBJ databases">
        <title>Deep-cultivation of Planctomycetes and their phenomic and genomic characterization uncovers novel biology.</title>
        <authorList>
            <person name="Wiegand S."/>
            <person name="Jogler M."/>
            <person name="Boedeker C."/>
            <person name="Pinto D."/>
            <person name="Vollmers J."/>
            <person name="Rivas-Marin E."/>
            <person name="Kohn T."/>
            <person name="Peeters S.H."/>
            <person name="Heuer A."/>
            <person name="Rast P."/>
            <person name="Oberbeckmann S."/>
            <person name="Bunk B."/>
            <person name="Jeske O."/>
            <person name="Meyerdierks A."/>
            <person name="Storesund J.E."/>
            <person name="Kallscheuer N."/>
            <person name="Luecker S."/>
            <person name="Lage O.M."/>
            <person name="Pohl T."/>
            <person name="Merkel B.J."/>
            <person name="Hornburger P."/>
            <person name="Mueller R.-W."/>
            <person name="Bruemmer F."/>
            <person name="Labrenz M."/>
            <person name="Spormann A.M."/>
            <person name="Op den Camp H."/>
            <person name="Overmann J."/>
            <person name="Amann R."/>
            <person name="Jetten M.S.M."/>
            <person name="Mascher T."/>
            <person name="Medema M.H."/>
            <person name="Devos D.P."/>
            <person name="Kaster A.-K."/>
            <person name="Ovreas L."/>
            <person name="Rohde M."/>
            <person name="Galperin M.Y."/>
            <person name="Jogler C."/>
        </authorList>
    </citation>
    <scope>NUCLEOTIDE SEQUENCE [LARGE SCALE GENOMIC DNA]</scope>
    <source>
        <strain evidence="3 4">Pan216</strain>
    </source>
</reference>
<dbReference type="RefSeq" id="WP_145255227.1">
    <property type="nucleotide sequence ID" value="NZ_CP036279.1"/>
</dbReference>
<protein>
    <recommendedName>
        <fullName evidence="2">VWFA domain-containing protein</fullName>
    </recommendedName>
</protein>
<dbReference type="InterPro" id="IPR002035">
    <property type="entry name" value="VWF_A"/>
</dbReference>
<feature type="transmembrane region" description="Helical" evidence="1">
    <location>
        <begin position="36"/>
        <end position="54"/>
    </location>
</feature>
<feature type="transmembrane region" description="Helical" evidence="1">
    <location>
        <begin position="66"/>
        <end position="86"/>
    </location>
</feature>
<evidence type="ECO:0000313" key="4">
    <source>
        <dbReference type="Proteomes" id="UP000317093"/>
    </source>
</evidence>
<dbReference type="PROSITE" id="PS50234">
    <property type="entry name" value="VWFA"/>
    <property type="match status" value="1"/>
</dbReference>
<keyword evidence="4" id="KW-1185">Reference proteome</keyword>
<accession>A0A518AZ91</accession>
<dbReference type="Proteomes" id="UP000317093">
    <property type="component" value="Chromosome"/>
</dbReference>
<dbReference type="Gene3D" id="3.40.50.880">
    <property type="match status" value="1"/>
</dbReference>
<dbReference type="PANTHER" id="PTHR37947:SF1">
    <property type="entry name" value="BLL2462 PROTEIN"/>
    <property type="match status" value="1"/>
</dbReference>
<feature type="transmembrane region" description="Helical" evidence="1">
    <location>
        <begin position="758"/>
        <end position="777"/>
    </location>
</feature>
<sequence length="784" mass="87938">MLDMRRSIEEWLGIAPVAAGEDTQWHLRFSIGWPDWVLLLFVIFAFLFVVSIYLREGQAASKTMKLFLAGIRLTTILLLVVMLSGLEISIDRTGLPYLVLMVDDSESMKVQDDPNSPAASDAGMSRLERVQKWFGEHREQLAELTREHKLMLFATATVPRQLGVTIEEDEVPTLMESIDALEATGAESRLGSNLRSVLNDLRGVPPSSVVMFSDGVTTVGEPLAQAARYADRKNIPVFTVGVGDPGPLRDIELHDLLVDDTVFVDDLISFEAKLSAQGYPGESVRVVLKQKGTDTPLDQKTYTVGEDGETVPVRLSHRPNLPGTTDYVLEIPTLEREINAGNNAIEKRINVLKEKVNVLYVETYPRYEFRYLKHLLEREPTINLSVIVLDADPEYVEEDRSARDFFPTSKEELFEYDVIVLGDVAPAFLSPTQLLNIREFVAKKGGGLLFVAGRDYAPGSYRDTTLADLLPVEFGPGLNQDRATIVDVGFSPRLTVAGKTSPMFRFSADESENESILAALPQIYWYAEVDKAKPGAQVLAEHPLDQSEGQSRPVVATQFFGSGRTYFQGFDGTWRWRFRTEDLYHARYWIQTIRYLSRSKLLGKSRSVELMVDRPSYRRGEPVRMRVRFLDETLAPRGDDAVSVLVEREGHGQRQVDLSALPGHAGIFEAVFARSEDGHYRIRLASPLIEGNAPSAEFVVVPPPGELDRVRMNETGLRQASEMTGGLYFPLPRAESLFDELPSGRRVVLQTDPPIPLWNTWPVLVLFGALLVLEWVLRKRARML</sequence>
<dbReference type="Pfam" id="PF07090">
    <property type="entry name" value="GATase1_like"/>
    <property type="match status" value="1"/>
</dbReference>
<dbReference type="InterPro" id="IPR036465">
    <property type="entry name" value="vWFA_dom_sf"/>
</dbReference>
<keyword evidence="1" id="KW-0812">Transmembrane</keyword>
<keyword evidence="1" id="KW-1133">Transmembrane helix</keyword>
<evidence type="ECO:0000313" key="3">
    <source>
        <dbReference type="EMBL" id="QDU60029.1"/>
    </source>
</evidence>
<evidence type="ECO:0000259" key="2">
    <source>
        <dbReference type="PROSITE" id="PS50234"/>
    </source>
</evidence>
<dbReference type="SMART" id="SM00327">
    <property type="entry name" value="VWA"/>
    <property type="match status" value="1"/>
</dbReference>
<gene>
    <name evidence="3" type="ORF">Pan216_08660</name>
</gene>